<evidence type="ECO:0008006" key="3">
    <source>
        <dbReference type="Google" id="ProtNLM"/>
    </source>
</evidence>
<accession>A0A8C6Y1Z6</accession>
<protein>
    <recommendedName>
        <fullName evidence="3">Ribosomal protein 63, mitochondrial</fullName>
    </recommendedName>
</protein>
<dbReference type="GeneTree" id="ENSGT00960000190711"/>
<organism evidence="1 2">
    <name type="scientific">Naja naja</name>
    <name type="common">Indian cobra</name>
    <dbReference type="NCBI Taxonomy" id="35670"/>
    <lineage>
        <taxon>Eukaryota</taxon>
        <taxon>Metazoa</taxon>
        <taxon>Chordata</taxon>
        <taxon>Craniata</taxon>
        <taxon>Vertebrata</taxon>
        <taxon>Euteleostomi</taxon>
        <taxon>Lepidosauria</taxon>
        <taxon>Squamata</taxon>
        <taxon>Bifurcata</taxon>
        <taxon>Unidentata</taxon>
        <taxon>Episquamata</taxon>
        <taxon>Toxicofera</taxon>
        <taxon>Serpentes</taxon>
        <taxon>Colubroidea</taxon>
        <taxon>Elapidae</taxon>
        <taxon>Elapinae</taxon>
        <taxon>Naja</taxon>
    </lineage>
</organism>
<proteinExistence type="predicted"/>
<dbReference type="Pfam" id="PF14978">
    <property type="entry name" value="MRP-63"/>
    <property type="match status" value="1"/>
</dbReference>
<dbReference type="OrthoDB" id="6019958at2759"/>
<sequence>VFLQIFAGWGTLGVELQWIGKPRQPRVVTPLIKANTIRRLETEAENQYWLSCPYVAKEKEHHHDEENGLASRQQRIAEGSTKFPEHRYASEYLKHLHMTKKWTDS</sequence>
<name>A0A8C6Y1Z6_NAJNA</name>
<reference evidence="1" key="1">
    <citation type="submission" date="2025-08" db="UniProtKB">
        <authorList>
            <consortium name="Ensembl"/>
        </authorList>
    </citation>
    <scope>IDENTIFICATION</scope>
</reference>
<dbReference type="AlphaFoldDB" id="A0A8C6Y1Z6"/>
<dbReference type="GO" id="GO:0003735">
    <property type="term" value="F:structural constituent of ribosome"/>
    <property type="evidence" value="ECO:0007669"/>
    <property type="project" value="TreeGrafter"/>
</dbReference>
<dbReference type="GO" id="GO:0005761">
    <property type="term" value="C:mitochondrial ribosome"/>
    <property type="evidence" value="ECO:0007669"/>
    <property type="project" value="InterPro"/>
</dbReference>
<evidence type="ECO:0000313" key="1">
    <source>
        <dbReference type="Ensembl" id="ENSNNAP00000021729.1"/>
    </source>
</evidence>
<dbReference type="GO" id="GO:0032543">
    <property type="term" value="P:mitochondrial translation"/>
    <property type="evidence" value="ECO:0007669"/>
    <property type="project" value="TreeGrafter"/>
</dbReference>
<dbReference type="Proteomes" id="UP000694559">
    <property type="component" value="Unplaced"/>
</dbReference>
<reference evidence="1" key="2">
    <citation type="submission" date="2025-09" db="UniProtKB">
        <authorList>
            <consortium name="Ensembl"/>
        </authorList>
    </citation>
    <scope>IDENTIFICATION</scope>
</reference>
<dbReference type="PANTHER" id="PTHR14520:SF4">
    <property type="entry name" value="LARGE RIBOSOMAL SUBUNIT PROTEIN ML63"/>
    <property type="match status" value="1"/>
</dbReference>
<dbReference type="PANTHER" id="PTHR14520">
    <property type="entry name" value="MITOCHONDRIAL RIBOSOMAL PROTEIN 63"/>
    <property type="match status" value="1"/>
</dbReference>
<keyword evidence="2" id="KW-1185">Reference proteome</keyword>
<evidence type="ECO:0000313" key="2">
    <source>
        <dbReference type="Proteomes" id="UP000694559"/>
    </source>
</evidence>
<dbReference type="Ensembl" id="ENSNNAT00000022783.1">
    <property type="protein sequence ID" value="ENSNNAP00000021729.1"/>
    <property type="gene ID" value="ENSNNAG00000014374.1"/>
</dbReference>
<dbReference type="OMA" id="HKHNTER"/>
<dbReference type="InterPro" id="IPR016576">
    <property type="entry name" value="Ribosomal_mL63"/>
</dbReference>